<proteinExistence type="predicted"/>
<dbReference type="Proteomes" id="UP000749471">
    <property type="component" value="Unassembled WGS sequence"/>
</dbReference>
<evidence type="ECO:0000313" key="2">
    <source>
        <dbReference type="EMBL" id="MBU5438472.1"/>
    </source>
</evidence>
<sequence length="221" mass="25707">MEKMTIKECGRYANFLDRTISNLIQISNYNLNSKIYSVTEIHKKSASYKEAEDEIVEVEYEDTLDIDIPELTNLLENLVEEKAQLADKIAEAKKDISIELEGKKPMNLDSSIEYAKLLRRLSSDYLNNLATKKDKKSKEKRTGYAFNVEGNQTAYYYETEIITSIVYDKEPLIKKDKETRKMADKISEKIEQAMSKNIVDFEPKYSYLDSIEDIVEKHLEK</sequence>
<keyword evidence="3" id="KW-1185">Reference proteome</keyword>
<feature type="coiled-coil region" evidence="1">
    <location>
        <begin position="41"/>
        <end position="95"/>
    </location>
</feature>
<dbReference type="EMBL" id="JAHLPM010000008">
    <property type="protein sequence ID" value="MBU5438472.1"/>
    <property type="molecule type" value="Genomic_DNA"/>
</dbReference>
<evidence type="ECO:0000256" key="1">
    <source>
        <dbReference type="SAM" id="Coils"/>
    </source>
</evidence>
<keyword evidence="1" id="KW-0175">Coiled coil</keyword>
<name>A0ABS6E6D0_9FIRM</name>
<dbReference type="RefSeq" id="WP_216519608.1">
    <property type="nucleotide sequence ID" value="NZ_JAHLPM010000008.1"/>
</dbReference>
<evidence type="ECO:0000313" key="3">
    <source>
        <dbReference type="Proteomes" id="UP000749471"/>
    </source>
</evidence>
<accession>A0ABS6E6D0</accession>
<protein>
    <recommendedName>
        <fullName evidence="4">Phage protein</fullName>
    </recommendedName>
</protein>
<organism evidence="2 3">
    <name type="scientific">Tissierella simiarum</name>
    <dbReference type="NCBI Taxonomy" id="2841534"/>
    <lineage>
        <taxon>Bacteria</taxon>
        <taxon>Bacillati</taxon>
        <taxon>Bacillota</taxon>
        <taxon>Tissierellia</taxon>
        <taxon>Tissierellales</taxon>
        <taxon>Tissierellaceae</taxon>
        <taxon>Tissierella</taxon>
    </lineage>
</organism>
<gene>
    <name evidence="2" type="ORF">KQI42_10655</name>
</gene>
<reference evidence="2 3" key="1">
    <citation type="submission" date="2021-06" db="EMBL/GenBank/DDBJ databases">
        <authorList>
            <person name="Sun Q."/>
            <person name="Li D."/>
        </authorList>
    </citation>
    <scope>NUCLEOTIDE SEQUENCE [LARGE SCALE GENOMIC DNA]</scope>
    <source>
        <strain evidence="2 3">MSJ-40</strain>
    </source>
</reference>
<evidence type="ECO:0008006" key="4">
    <source>
        <dbReference type="Google" id="ProtNLM"/>
    </source>
</evidence>
<comment type="caution">
    <text evidence="2">The sequence shown here is derived from an EMBL/GenBank/DDBJ whole genome shotgun (WGS) entry which is preliminary data.</text>
</comment>